<evidence type="ECO:0000313" key="3">
    <source>
        <dbReference type="EMBL" id="CAH1266510.1"/>
    </source>
</evidence>
<dbReference type="InterPro" id="IPR043502">
    <property type="entry name" value="DNA/RNA_pol_sf"/>
</dbReference>
<organism evidence="3 4">
    <name type="scientific">Branchiostoma lanceolatum</name>
    <name type="common">Common lancelet</name>
    <name type="synonym">Amphioxus lanceolatum</name>
    <dbReference type="NCBI Taxonomy" id="7740"/>
    <lineage>
        <taxon>Eukaryota</taxon>
        <taxon>Metazoa</taxon>
        <taxon>Chordata</taxon>
        <taxon>Cephalochordata</taxon>
        <taxon>Leptocardii</taxon>
        <taxon>Amphioxiformes</taxon>
        <taxon>Branchiostomatidae</taxon>
        <taxon>Branchiostoma</taxon>
    </lineage>
</organism>
<dbReference type="SUPFAM" id="SSF56672">
    <property type="entry name" value="DNA/RNA polymerases"/>
    <property type="match status" value="1"/>
</dbReference>
<dbReference type="InterPro" id="IPR045609">
    <property type="entry name" value="DUF6451"/>
</dbReference>
<evidence type="ECO:0000313" key="4">
    <source>
        <dbReference type="Proteomes" id="UP000838412"/>
    </source>
</evidence>
<dbReference type="EMBL" id="OV696690">
    <property type="protein sequence ID" value="CAH1266510.1"/>
    <property type="molecule type" value="Genomic_DNA"/>
</dbReference>
<dbReference type="CDD" id="cd01650">
    <property type="entry name" value="RT_nLTR_like"/>
    <property type="match status" value="1"/>
</dbReference>
<evidence type="ECO:0000256" key="1">
    <source>
        <dbReference type="SAM" id="MobiDB-lite"/>
    </source>
</evidence>
<dbReference type="InterPro" id="IPR000477">
    <property type="entry name" value="RT_dom"/>
</dbReference>
<proteinExistence type="predicted"/>
<dbReference type="Pfam" id="PF20049">
    <property type="entry name" value="DUF6451"/>
    <property type="match status" value="1"/>
</dbReference>
<gene>
    <name evidence="3" type="primary">Hypp3401</name>
    <name evidence="3" type="ORF">BLAG_LOCUS20091</name>
</gene>
<dbReference type="Pfam" id="PF00078">
    <property type="entry name" value="RVT_1"/>
    <property type="match status" value="1"/>
</dbReference>
<dbReference type="PROSITE" id="PS50878">
    <property type="entry name" value="RT_POL"/>
    <property type="match status" value="1"/>
</dbReference>
<dbReference type="OrthoDB" id="410381at2759"/>
<keyword evidence="4" id="KW-1185">Reference proteome</keyword>
<feature type="region of interest" description="Disordered" evidence="1">
    <location>
        <begin position="1"/>
        <end position="25"/>
    </location>
</feature>
<feature type="domain" description="Reverse transcriptase" evidence="2">
    <location>
        <begin position="82"/>
        <end position="353"/>
    </location>
</feature>
<dbReference type="AlphaFoldDB" id="A0A8K0A2T2"/>
<accession>A0A8K0A2T2</accession>
<dbReference type="PANTHER" id="PTHR47027:SF25">
    <property type="entry name" value="REVERSE TRANSCRIPTASE DOMAIN-CONTAINING PROTEIN"/>
    <property type="match status" value="1"/>
</dbReference>
<name>A0A8K0A2T2_BRALA</name>
<protein>
    <submittedName>
        <fullName evidence="3">Hypp3401 protein</fullName>
    </submittedName>
</protein>
<dbReference type="PANTHER" id="PTHR47027">
    <property type="entry name" value="REVERSE TRANSCRIPTASE DOMAIN-CONTAINING PROTEIN"/>
    <property type="match status" value="1"/>
</dbReference>
<evidence type="ECO:0000259" key="2">
    <source>
        <dbReference type="PROSITE" id="PS50878"/>
    </source>
</evidence>
<dbReference type="Proteomes" id="UP000838412">
    <property type="component" value="Chromosome 5"/>
</dbReference>
<reference evidence="3" key="1">
    <citation type="submission" date="2022-01" db="EMBL/GenBank/DDBJ databases">
        <authorList>
            <person name="Braso-Vives M."/>
        </authorList>
    </citation>
    <scope>NUCLEOTIDE SEQUENCE</scope>
</reference>
<sequence>MERWREHFEEILNRTPPPDPAEVEPPTDVLDICTGPPSKAEIRKAIASLKNGKAAGIDGIPPEAWKEAGSLSVEALYPLLIRIWQEERIPLDWRKGILVKLPKKGDLTQCKNWRGIMLLSVASKLLCRIILNRTAKAMECKLRDNQAGFRPNRSCSDQIATLRIIVEQSAEFNSQLYAVFVDYEKAFDSLDRSTLWNILDHYGIPTKIISMVKVFYNNFQAQVSHGGDLTEPFNMTTGVRQGCLLSPLLFITALDWVMRETTKEGRTGIQWTLTTMLDDLDFADDLALLSHSISQMRTKTQKLETNSSRVGLKISAPKTKEMRVKTVGNARPVCCQGTELELVKEFTYLGSVISNDGGTTKDVEARIGKAKASFAQLKPIWRARNISVRTKLRILEANVKSVLLYGCETWGLTQLNIKKLQTFINSRLRFILGIWWPKKISNVELLDRTGQEPVEVTIRRRKWRWVGHTLRKPPAAITRTALEWNPQGKRKRGRPRLSWRRGVRKDLDSANTSWQEAKKTAGDRKRWRLTTEALCSRRGEED</sequence>
<feature type="compositionally biased region" description="Basic and acidic residues" evidence="1">
    <location>
        <begin position="1"/>
        <end position="12"/>
    </location>
</feature>